<evidence type="ECO:0000313" key="2">
    <source>
        <dbReference type="Proteomes" id="UP001299970"/>
    </source>
</evidence>
<accession>A0ABS9T8W6</accession>
<evidence type="ECO:0000313" key="1">
    <source>
        <dbReference type="EMBL" id="MCH6164985.1"/>
    </source>
</evidence>
<gene>
    <name evidence="1" type="ORF">MMF94_04760</name>
</gene>
<reference evidence="1 2" key="1">
    <citation type="submission" date="2022-03" db="EMBL/GenBank/DDBJ databases">
        <title>Pseudonocardia alaer sp. nov., a novel actinomycete isolated from reed forest soil.</title>
        <authorList>
            <person name="Wang L."/>
        </authorList>
    </citation>
    <scope>NUCLEOTIDE SEQUENCE [LARGE SCALE GENOMIC DNA]</scope>
    <source>
        <strain evidence="1 2">Y-16303</strain>
    </source>
</reference>
<dbReference type="Proteomes" id="UP001299970">
    <property type="component" value="Unassembled WGS sequence"/>
</dbReference>
<comment type="caution">
    <text evidence="1">The sequence shown here is derived from an EMBL/GenBank/DDBJ whole genome shotgun (WGS) entry which is preliminary data.</text>
</comment>
<name>A0ABS9T8W6_9PSEU</name>
<proteinExistence type="predicted"/>
<dbReference type="RefSeq" id="WP_241034999.1">
    <property type="nucleotide sequence ID" value="NZ_BAAAJF010000009.1"/>
</dbReference>
<keyword evidence="2" id="KW-1185">Reference proteome</keyword>
<dbReference type="EMBL" id="JAKXMK010000003">
    <property type="protein sequence ID" value="MCH6164985.1"/>
    <property type="molecule type" value="Genomic_DNA"/>
</dbReference>
<protein>
    <submittedName>
        <fullName evidence="1">Type IV toxin-antitoxin system AbiEi family antitoxin domain-containing protein</fullName>
    </submittedName>
</protein>
<organism evidence="1 2">
    <name type="scientific">Pseudonocardia alaniniphila</name>
    <dbReference type="NCBI Taxonomy" id="75291"/>
    <lineage>
        <taxon>Bacteria</taxon>
        <taxon>Bacillati</taxon>
        <taxon>Actinomycetota</taxon>
        <taxon>Actinomycetes</taxon>
        <taxon>Pseudonocardiales</taxon>
        <taxon>Pseudonocardiaceae</taxon>
        <taxon>Pseudonocardia</taxon>
    </lineage>
</organism>
<sequence>MDPLVHRRAQLLAAGFSPKELRRLLRSGALSAVRPGAYVQGAPPEDTVARHLLLLYAALDELAADAVVSHVSAAVLHGLPVWGIPLDRVHVTRGSRSSGRRGRRVHVHAAPLESDEIVMVGGLTATSPARTLVDLARAVPFEQAVAVADAALHRHLIAPPDLAAALAHRPRWPGLPAARRALAFADARSESVGESRSRVAIARAGLPTPVLQWEVRRGDGRFVGQVDFGWPDLRTVGEFDGRAKYGALVRPGQDPAEVLYREKLREDELRAEDLAVVRWAWPDLDAFGAVAERLRRRFHSG</sequence>